<accession>A0A1H8I2X4</accession>
<dbReference type="InterPro" id="IPR036259">
    <property type="entry name" value="MFS_trans_sf"/>
</dbReference>
<keyword evidence="3 8" id="KW-0813">Transport</keyword>
<comment type="similarity">
    <text evidence="2 8">Belongs to the major facilitator superfamily. Bcr/CmlA family.</text>
</comment>
<dbReference type="InterPro" id="IPR020846">
    <property type="entry name" value="MFS_dom"/>
</dbReference>
<dbReference type="AlphaFoldDB" id="A0A1H8I2X4"/>
<reference evidence="10 11" key="1">
    <citation type="submission" date="2016-10" db="EMBL/GenBank/DDBJ databases">
        <authorList>
            <person name="de Groot N.N."/>
        </authorList>
    </citation>
    <scope>NUCLEOTIDE SEQUENCE [LARGE SCALE GENOMIC DNA]</scope>
    <source>
        <strain evidence="10 11">DSM 8512</strain>
    </source>
</reference>
<name>A0A1H8I2X4_9RHOB</name>
<evidence type="ECO:0000256" key="7">
    <source>
        <dbReference type="ARBA" id="ARBA00023136"/>
    </source>
</evidence>
<evidence type="ECO:0000259" key="9">
    <source>
        <dbReference type="PROSITE" id="PS50850"/>
    </source>
</evidence>
<keyword evidence="5 8" id="KW-0812">Transmembrane</keyword>
<feature type="transmembrane region" description="Helical" evidence="8">
    <location>
        <begin position="84"/>
        <end position="103"/>
    </location>
</feature>
<dbReference type="PROSITE" id="PS50850">
    <property type="entry name" value="MFS"/>
    <property type="match status" value="1"/>
</dbReference>
<proteinExistence type="inferred from homology"/>
<dbReference type="Proteomes" id="UP000199054">
    <property type="component" value="Unassembled WGS sequence"/>
</dbReference>
<feature type="transmembrane region" description="Helical" evidence="8">
    <location>
        <begin position="115"/>
        <end position="134"/>
    </location>
</feature>
<evidence type="ECO:0000256" key="5">
    <source>
        <dbReference type="ARBA" id="ARBA00022692"/>
    </source>
</evidence>
<dbReference type="PANTHER" id="PTHR23502">
    <property type="entry name" value="MAJOR FACILITATOR SUPERFAMILY"/>
    <property type="match status" value="1"/>
</dbReference>
<dbReference type="InterPro" id="IPR011701">
    <property type="entry name" value="MFS"/>
</dbReference>
<evidence type="ECO:0000256" key="6">
    <source>
        <dbReference type="ARBA" id="ARBA00022989"/>
    </source>
</evidence>
<comment type="subcellular location">
    <subcellularLocation>
        <location evidence="8">Cell inner membrane</location>
        <topology evidence="8">Multi-pass membrane protein</topology>
    </subcellularLocation>
    <subcellularLocation>
        <location evidence="1">Cell membrane</location>
        <topology evidence="1">Multi-pass membrane protein</topology>
    </subcellularLocation>
</comment>
<gene>
    <name evidence="10" type="ORF">SAMN04489859_101162</name>
</gene>
<feature type="transmembrane region" description="Helical" evidence="8">
    <location>
        <begin position="140"/>
        <end position="161"/>
    </location>
</feature>
<dbReference type="GO" id="GO:1990961">
    <property type="term" value="P:xenobiotic detoxification by transmembrane export across the plasma membrane"/>
    <property type="evidence" value="ECO:0007669"/>
    <property type="project" value="InterPro"/>
</dbReference>
<dbReference type="GO" id="GO:0015385">
    <property type="term" value="F:sodium:proton antiporter activity"/>
    <property type="evidence" value="ECO:0007669"/>
    <property type="project" value="TreeGrafter"/>
</dbReference>
<dbReference type="Pfam" id="PF07690">
    <property type="entry name" value="MFS_1"/>
    <property type="match status" value="1"/>
</dbReference>
<feature type="transmembrane region" description="Helical" evidence="8">
    <location>
        <begin position="204"/>
        <end position="223"/>
    </location>
</feature>
<feature type="transmembrane region" description="Helical" evidence="8">
    <location>
        <begin position="173"/>
        <end position="198"/>
    </location>
</feature>
<feature type="transmembrane region" description="Helical" evidence="8">
    <location>
        <begin position="319"/>
        <end position="339"/>
    </location>
</feature>
<evidence type="ECO:0000313" key="11">
    <source>
        <dbReference type="Proteomes" id="UP000199054"/>
    </source>
</evidence>
<organism evidence="10 11">
    <name type="scientific">Paracoccus alcaliphilus</name>
    <dbReference type="NCBI Taxonomy" id="34002"/>
    <lineage>
        <taxon>Bacteria</taxon>
        <taxon>Pseudomonadati</taxon>
        <taxon>Pseudomonadota</taxon>
        <taxon>Alphaproteobacteria</taxon>
        <taxon>Rhodobacterales</taxon>
        <taxon>Paracoccaceae</taxon>
        <taxon>Paracoccus</taxon>
    </lineage>
</organism>
<evidence type="ECO:0000313" key="10">
    <source>
        <dbReference type="EMBL" id="SEN62557.1"/>
    </source>
</evidence>
<dbReference type="GO" id="GO:0042910">
    <property type="term" value="F:xenobiotic transmembrane transporter activity"/>
    <property type="evidence" value="ECO:0007669"/>
    <property type="project" value="InterPro"/>
</dbReference>
<keyword evidence="7 8" id="KW-0472">Membrane</keyword>
<feature type="transmembrane region" description="Helical" evidence="8">
    <location>
        <begin position="289"/>
        <end position="307"/>
    </location>
</feature>
<evidence type="ECO:0000256" key="1">
    <source>
        <dbReference type="ARBA" id="ARBA00004651"/>
    </source>
</evidence>
<keyword evidence="11" id="KW-1185">Reference proteome</keyword>
<feature type="transmembrane region" description="Helical" evidence="8">
    <location>
        <begin position="253"/>
        <end position="277"/>
    </location>
</feature>
<dbReference type="EMBL" id="FODE01000011">
    <property type="protein sequence ID" value="SEN62557.1"/>
    <property type="molecule type" value="Genomic_DNA"/>
</dbReference>
<feature type="transmembrane region" description="Helical" evidence="8">
    <location>
        <begin position="345"/>
        <end position="365"/>
    </location>
</feature>
<evidence type="ECO:0000256" key="3">
    <source>
        <dbReference type="ARBA" id="ARBA00022448"/>
    </source>
</evidence>
<dbReference type="Gene3D" id="1.20.1720.10">
    <property type="entry name" value="Multidrug resistance protein D"/>
    <property type="match status" value="1"/>
</dbReference>
<evidence type="ECO:0000256" key="2">
    <source>
        <dbReference type="ARBA" id="ARBA00006236"/>
    </source>
</evidence>
<dbReference type="SUPFAM" id="SSF103473">
    <property type="entry name" value="MFS general substrate transporter"/>
    <property type="match status" value="1"/>
</dbReference>
<dbReference type="STRING" id="34002.SAMN04489859_101162"/>
<dbReference type="InterPro" id="IPR004812">
    <property type="entry name" value="Efflux_drug-R_Bcr/CmlA"/>
</dbReference>
<feature type="transmembrane region" description="Helical" evidence="8">
    <location>
        <begin position="377"/>
        <end position="399"/>
    </location>
</feature>
<sequence length="437" mass="45508">MAQGKVATKGGLWQRTGPAEATSLDARFCAAFSHIILTGFPMRDPLFRMALILGLLSAVGPFAIDMYLPALPDVAADLDTSEARAALTLTSYFIAFGLAQMVYGPMSDAVGRKLPLLLGVGVFLAATVASALAPTIGWLIAARAVQGFGAATLMVVPRAVIRDMATGPDAARMMAAIMIVISVSPMLAPLSGALIMAWGGWREIFAVLGLATLVSLALIVFALPETLPPARRQPVRLAPMLTGARRLLGDRRFMGLTMIGGFAMSSFFVFLATASFVYTRQYGLSPTGFSLAFAINAIGFFSASQMAGRLAQSFGMERVISLAITGFLAMTLLLSLVVLGGFDALPVVVAGLFMANAALGLVMPTTMVMSLDPHPDIAGLASSLGGTIQMLTGAAMIGVTSPFIDNSSATMVPAIALCAALAWLAAVLSLPRLRLLA</sequence>
<dbReference type="CDD" id="cd17320">
    <property type="entry name" value="MFS_MdfA_MDR_like"/>
    <property type="match status" value="1"/>
</dbReference>
<dbReference type="PANTHER" id="PTHR23502:SF132">
    <property type="entry name" value="POLYAMINE TRANSPORTER 2-RELATED"/>
    <property type="match status" value="1"/>
</dbReference>
<dbReference type="NCBIfam" id="TIGR00710">
    <property type="entry name" value="efflux_Bcr_CflA"/>
    <property type="match status" value="1"/>
</dbReference>
<feature type="domain" description="Major facilitator superfamily (MFS) profile" evidence="9">
    <location>
        <begin position="46"/>
        <end position="434"/>
    </location>
</feature>
<feature type="transmembrane region" description="Helical" evidence="8">
    <location>
        <begin position="411"/>
        <end position="430"/>
    </location>
</feature>
<evidence type="ECO:0000256" key="8">
    <source>
        <dbReference type="RuleBase" id="RU365088"/>
    </source>
</evidence>
<keyword evidence="6 8" id="KW-1133">Transmembrane helix</keyword>
<keyword evidence="4" id="KW-1003">Cell membrane</keyword>
<dbReference type="GO" id="GO:0005886">
    <property type="term" value="C:plasma membrane"/>
    <property type="evidence" value="ECO:0007669"/>
    <property type="project" value="UniProtKB-SubCell"/>
</dbReference>
<keyword evidence="8" id="KW-0997">Cell inner membrane</keyword>
<protein>
    <recommendedName>
        <fullName evidence="8">Bcr/CflA family efflux transporter</fullName>
    </recommendedName>
</protein>
<feature type="transmembrane region" description="Helical" evidence="8">
    <location>
        <begin position="46"/>
        <end position="64"/>
    </location>
</feature>
<evidence type="ECO:0000256" key="4">
    <source>
        <dbReference type="ARBA" id="ARBA00022475"/>
    </source>
</evidence>